<dbReference type="Pfam" id="PF13855">
    <property type="entry name" value="LRR_8"/>
    <property type="match status" value="1"/>
</dbReference>
<evidence type="ECO:0000256" key="2">
    <source>
        <dbReference type="ARBA" id="ARBA00022737"/>
    </source>
</evidence>
<keyword evidence="2" id="KW-0677">Repeat</keyword>
<dbReference type="Pfam" id="PF12799">
    <property type="entry name" value="LRR_4"/>
    <property type="match status" value="1"/>
</dbReference>
<dbReference type="GO" id="GO:0005737">
    <property type="term" value="C:cytoplasm"/>
    <property type="evidence" value="ECO:0007669"/>
    <property type="project" value="TreeGrafter"/>
</dbReference>
<comment type="caution">
    <text evidence="4">The sequence shown here is derived from an EMBL/GenBank/DDBJ whole genome shotgun (WGS) entry which is preliminary data.</text>
</comment>
<keyword evidence="1" id="KW-0433">Leucine-rich repeat</keyword>
<feature type="region of interest" description="Disordered" evidence="3">
    <location>
        <begin position="432"/>
        <end position="508"/>
    </location>
</feature>
<dbReference type="InterPro" id="IPR032675">
    <property type="entry name" value="LRR_dom_sf"/>
</dbReference>
<sequence>MNGDPRASNTNRTSMSFDSSSSSASAGSARRPARGPPAHLKANPNFFAAAAPPDPAPPFSPHRRRPASPDNDTRESSTLSAKSLALTLRAARADGKLNLSNRRLAGPIPPAIWSMYEPPTSATASLDTSANDRWWDAVELTKLLLADNQLTSLDPKLAEVFPALQVLDVHNNHLTNPGLCDAQGLAKLVNLTVLNLAGNRLTEVPQCITVLPNLGTLALNNNSIAGSLALPAGVLPKLTTLDASDNLLGSVSADLSHMQGLITLKLANNRLRVAPAVVPPTLRALDVSGNQIDEFVLNSGASWPLEVLDLRRNKLAALHIPQAGAPTLKELYVSSNRIASLDIPTGSLPKLALLDVRDNQLESVPEEVYTLGAMPDLKRLDLTNNAISVLPPELGFVPLHALNVEGNLVRGVPRSGGTVALLKWLKEKLPPGYKPPSPVKVQQSRARPASLASDPYTPQPTPTRAPASAPAPAGPTPSRAPAPQQVQQQQQQQQPPVDEWITLPSGRRIRRKPSAVAMSPMGLFGNAAEPAVSNKRASTMSMVSQVSDSVQEETRMDATTSATMADGGPILTADMSTYPNLTATTLESLALAHTSNPRSPLRTLTLTRVATLGRFPDLSPLASLTDLSLTHCHLTSLPASLPVPTSLATLDLSHNPLVRLPADGLCNAPHLHTLTLVACQLSGVLSLSVFAQLPSLATLLVANNQLTDVDVGDDAMRTVPRLVCLDLSNNALGKLDPRLANVPGLQVLKVEGNCFRVPRWDVVQRGSAAVLEWCRGRLPRG</sequence>
<dbReference type="STRING" id="765915.A0A1Y2HTM5"/>
<evidence type="ECO:0000256" key="1">
    <source>
        <dbReference type="ARBA" id="ARBA00022614"/>
    </source>
</evidence>
<keyword evidence="5" id="KW-1185">Reference proteome</keyword>
<feature type="compositionally biased region" description="Polar residues" evidence="3">
    <location>
        <begin position="7"/>
        <end position="18"/>
    </location>
</feature>
<dbReference type="SMART" id="SM00364">
    <property type="entry name" value="LRR_BAC"/>
    <property type="match status" value="12"/>
</dbReference>
<dbReference type="InterPro" id="IPR025875">
    <property type="entry name" value="Leu-rich_rpt_4"/>
</dbReference>
<dbReference type="Pfam" id="PF13516">
    <property type="entry name" value="LRR_6"/>
    <property type="match status" value="1"/>
</dbReference>
<accession>A0A1Y2HTM5</accession>
<dbReference type="AlphaFoldDB" id="A0A1Y2HTM5"/>
<dbReference type="EMBL" id="MCFL01000010">
    <property type="protein sequence ID" value="ORZ37925.1"/>
    <property type="molecule type" value="Genomic_DNA"/>
</dbReference>
<protein>
    <recommendedName>
        <fullName evidence="6">L domain-like protein</fullName>
    </recommendedName>
</protein>
<dbReference type="OrthoDB" id="660555at2759"/>
<evidence type="ECO:0008006" key="6">
    <source>
        <dbReference type="Google" id="ProtNLM"/>
    </source>
</evidence>
<feature type="compositionally biased region" description="Low complexity" evidence="3">
    <location>
        <begin position="19"/>
        <end position="51"/>
    </location>
</feature>
<feature type="region of interest" description="Disordered" evidence="3">
    <location>
        <begin position="1"/>
        <end position="80"/>
    </location>
</feature>
<dbReference type="Gene3D" id="3.80.10.10">
    <property type="entry name" value="Ribonuclease Inhibitor"/>
    <property type="match status" value="3"/>
</dbReference>
<dbReference type="Proteomes" id="UP000193411">
    <property type="component" value="Unassembled WGS sequence"/>
</dbReference>
<name>A0A1Y2HTM5_9FUNG</name>
<dbReference type="InterPro" id="IPR050216">
    <property type="entry name" value="LRR_domain-containing"/>
</dbReference>
<organism evidence="4 5">
    <name type="scientific">Catenaria anguillulae PL171</name>
    <dbReference type="NCBI Taxonomy" id="765915"/>
    <lineage>
        <taxon>Eukaryota</taxon>
        <taxon>Fungi</taxon>
        <taxon>Fungi incertae sedis</taxon>
        <taxon>Blastocladiomycota</taxon>
        <taxon>Blastocladiomycetes</taxon>
        <taxon>Blastocladiales</taxon>
        <taxon>Catenariaceae</taxon>
        <taxon>Catenaria</taxon>
    </lineage>
</organism>
<dbReference type="PANTHER" id="PTHR48051">
    <property type="match status" value="1"/>
</dbReference>
<evidence type="ECO:0000313" key="5">
    <source>
        <dbReference type="Proteomes" id="UP000193411"/>
    </source>
</evidence>
<dbReference type="SUPFAM" id="SSF52058">
    <property type="entry name" value="L domain-like"/>
    <property type="match status" value="2"/>
</dbReference>
<evidence type="ECO:0000313" key="4">
    <source>
        <dbReference type="EMBL" id="ORZ37925.1"/>
    </source>
</evidence>
<dbReference type="Pfam" id="PF00560">
    <property type="entry name" value="LRR_1"/>
    <property type="match status" value="1"/>
</dbReference>
<dbReference type="InterPro" id="IPR003591">
    <property type="entry name" value="Leu-rich_rpt_typical-subtyp"/>
</dbReference>
<dbReference type="InterPro" id="IPR001611">
    <property type="entry name" value="Leu-rich_rpt"/>
</dbReference>
<reference evidence="4 5" key="1">
    <citation type="submission" date="2016-07" db="EMBL/GenBank/DDBJ databases">
        <title>Pervasive Adenine N6-methylation of Active Genes in Fungi.</title>
        <authorList>
            <consortium name="DOE Joint Genome Institute"/>
            <person name="Mondo S.J."/>
            <person name="Dannebaum R.O."/>
            <person name="Kuo R.C."/>
            <person name="Labutti K."/>
            <person name="Haridas S."/>
            <person name="Kuo A."/>
            <person name="Salamov A."/>
            <person name="Ahrendt S.R."/>
            <person name="Lipzen A."/>
            <person name="Sullivan W."/>
            <person name="Andreopoulos W.B."/>
            <person name="Clum A."/>
            <person name="Lindquist E."/>
            <person name="Daum C."/>
            <person name="Ramamoorthy G.K."/>
            <person name="Gryganskyi A."/>
            <person name="Culley D."/>
            <person name="Magnuson J.K."/>
            <person name="James T.Y."/>
            <person name="O'Malley M.A."/>
            <person name="Stajich J.E."/>
            <person name="Spatafora J.W."/>
            <person name="Visel A."/>
            <person name="Grigoriev I.V."/>
        </authorList>
    </citation>
    <scope>NUCLEOTIDE SEQUENCE [LARGE SCALE GENOMIC DNA]</scope>
    <source>
        <strain evidence="4 5">PL171</strain>
    </source>
</reference>
<gene>
    <name evidence="4" type="ORF">BCR44DRAFT_1412802</name>
</gene>
<feature type="compositionally biased region" description="Low complexity" evidence="3">
    <location>
        <begin position="481"/>
        <end position="497"/>
    </location>
</feature>
<evidence type="ECO:0000256" key="3">
    <source>
        <dbReference type="SAM" id="MobiDB-lite"/>
    </source>
</evidence>
<dbReference type="PANTHER" id="PTHR48051:SF46">
    <property type="entry name" value="LEUCINE RICH REPEAT-CONTAINING DOMAIN PROTEIN"/>
    <property type="match status" value="1"/>
</dbReference>
<proteinExistence type="predicted"/>
<dbReference type="SMART" id="SM00369">
    <property type="entry name" value="LRR_TYP"/>
    <property type="match status" value="11"/>
</dbReference>
<dbReference type="PROSITE" id="PS51450">
    <property type="entry name" value="LRR"/>
    <property type="match status" value="2"/>
</dbReference>